<dbReference type="Proteomes" id="UP000235739">
    <property type="component" value="Unassembled WGS sequence"/>
</dbReference>
<evidence type="ECO:0000256" key="2">
    <source>
        <dbReference type="ARBA" id="ARBA00010145"/>
    </source>
</evidence>
<comment type="subcellular location">
    <subcellularLocation>
        <location evidence="1">Cell membrane</location>
        <topology evidence="1">Multi-pass membrane protein</topology>
    </subcellularLocation>
</comment>
<evidence type="ECO:0008006" key="11">
    <source>
        <dbReference type="Google" id="ProtNLM"/>
    </source>
</evidence>
<comment type="caution">
    <text evidence="9">The sequence shown here is derived from an EMBL/GenBank/DDBJ whole genome shotgun (WGS) entry which is preliminary data.</text>
</comment>
<keyword evidence="5 8" id="KW-0812">Transmembrane</keyword>
<organism evidence="9 10">
    <name type="scientific">Glutamicibacter arilaitensis</name>
    <dbReference type="NCBI Taxonomy" id="256701"/>
    <lineage>
        <taxon>Bacteria</taxon>
        <taxon>Bacillati</taxon>
        <taxon>Actinomycetota</taxon>
        <taxon>Actinomycetes</taxon>
        <taxon>Micrococcales</taxon>
        <taxon>Micrococcaceae</taxon>
        <taxon>Glutamicibacter</taxon>
    </lineage>
</organism>
<dbReference type="Pfam" id="PF03547">
    <property type="entry name" value="Mem_trans"/>
    <property type="match status" value="1"/>
</dbReference>
<keyword evidence="4" id="KW-1003">Cell membrane</keyword>
<reference evidence="9 10" key="1">
    <citation type="journal article" date="2017" name="Elife">
        <title>Extensive horizontal gene transfer in cheese-associated bacteria.</title>
        <authorList>
            <person name="Bonham K.S."/>
            <person name="Wolfe B.E."/>
            <person name="Dutton R.J."/>
        </authorList>
    </citation>
    <scope>NUCLEOTIDE SEQUENCE [LARGE SCALE GENOMIC DNA]</scope>
    <source>
        <strain evidence="9 10">JB182</strain>
    </source>
</reference>
<keyword evidence="7 8" id="KW-0472">Membrane</keyword>
<feature type="transmembrane region" description="Helical" evidence="8">
    <location>
        <begin position="6"/>
        <end position="23"/>
    </location>
</feature>
<evidence type="ECO:0000256" key="8">
    <source>
        <dbReference type="SAM" id="Phobius"/>
    </source>
</evidence>
<feature type="transmembrane region" description="Helical" evidence="8">
    <location>
        <begin position="97"/>
        <end position="121"/>
    </location>
</feature>
<keyword evidence="3" id="KW-0813">Transport</keyword>
<feature type="transmembrane region" description="Helical" evidence="8">
    <location>
        <begin position="173"/>
        <end position="194"/>
    </location>
</feature>
<feature type="transmembrane region" description="Helical" evidence="8">
    <location>
        <begin position="65"/>
        <end position="85"/>
    </location>
</feature>
<evidence type="ECO:0000256" key="7">
    <source>
        <dbReference type="ARBA" id="ARBA00023136"/>
    </source>
</evidence>
<evidence type="ECO:0000256" key="4">
    <source>
        <dbReference type="ARBA" id="ARBA00022475"/>
    </source>
</evidence>
<feature type="transmembrane region" description="Helical" evidence="8">
    <location>
        <begin position="254"/>
        <end position="277"/>
    </location>
</feature>
<evidence type="ECO:0000313" key="9">
    <source>
        <dbReference type="EMBL" id="PMQ19894.1"/>
    </source>
</evidence>
<dbReference type="PANTHER" id="PTHR36838:SF3">
    <property type="entry name" value="TRANSPORTER AUXIN EFFLUX CARRIER EC FAMILY"/>
    <property type="match status" value="1"/>
</dbReference>
<dbReference type="GO" id="GO:0055085">
    <property type="term" value="P:transmembrane transport"/>
    <property type="evidence" value="ECO:0007669"/>
    <property type="project" value="InterPro"/>
</dbReference>
<evidence type="ECO:0000313" key="10">
    <source>
        <dbReference type="Proteomes" id="UP000235739"/>
    </source>
</evidence>
<feature type="transmembrane region" description="Helical" evidence="8">
    <location>
        <begin position="315"/>
        <end position="337"/>
    </location>
</feature>
<dbReference type="InterPro" id="IPR004776">
    <property type="entry name" value="Mem_transp_PIN-like"/>
</dbReference>
<keyword evidence="6 8" id="KW-1133">Transmembrane helix</keyword>
<evidence type="ECO:0000256" key="5">
    <source>
        <dbReference type="ARBA" id="ARBA00022692"/>
    </source>
</evidence>
<feature type="transmembrane region" description="Helical" evidence="8">
    <location>
        <begin position="133"/>
        <end position="152"/>
    </location>
</feature>
<evidence type="ECO:0000256" key="1">
    <source>
        <dbReference type="ARBA" id="ARBA00004651"/>
    </source>
</evidence>
<feature type="transmembrane region" description="Helical" evidence="8">
    <location>
        <begin position="283"/>
        <end position="303"/>
    </location>
</feature>
<evidence type="ECO:0000256" key="6">
    <source>
        <dbReference type="ARBA" id="ARBA00022989"/>
    </source>
</evidence>
<dbReference type="RefSeq" id="WP_102598883.1">
    <property type="nucleotide sequence ID" value="NZ_JBQEJV010000032.1"/>
</dbReference>
<gene>
    <name evidence="9" type="ORF">CIK84_14810</name>
</gene>
<feature type="transmembrane region" description="Helical" evidence="8">
    <location>
        <begin position="35"/>
        <end position="53"/>
    </location>
</feature>
<dbReference type="EMBL" id="PNQX01000002">
    <property type="protein sequence ID" value="PMQ19894.1"/>
    <property type="molecule type" value="Genomic_DNA"/>
</dbReference>
<dbReference type="GO" id="GO:0005886">
    <property type="term" value="C:plasma membrane"/>
    <property type="evidence" value="ECO:0007669"/>
    <property type="project" value="UniProtKB-SubCell"/>
</dbReference>
<dbReference type="PANTHER" id="PTHR36838">
    <property type="entry name" value="AUXIN EFFLUX CARRIER FAMILY PROTEIN"/>
    <property type="match status" value="1"/>
</dbReference>
<proteinExistence type="inferred from homology"/>
<dbReference type="InterPro" id="IPR038770">
    <property type="entry name" value="Na+/solute_symporter_sf"/>
</dbReference>
<sequence>MFLDVFYGVLPLFFVMLIGYAASYAPKFPPGVEPALNVFVFYVALPALLYKVVARADISDGIPRSFLWISVASTLAFAALCWLGFRYLLRVGRARALAGMLSTSFGNVSYLGIPIILGVMGPQAGFAAGMGQLVHNVIFMLGFPVLAQILLPSGAGGQHQSSPARIARTIRNALIQSPVTWAMLAGAAVVLFAVPVPQPVEDTVDLLSAAAAPGALFVIGMSLKRTIARSRAKRNTPVDPVGVAGTVKWAKTSIAVMVLGKLVALPLLTVAMLLAFAPDLDRIWFNAAVLMAAMPVSATAYIMAQNDTGDGEPTAVAIVITCVLSVIVLPVIAQLVLK</sequence>
<feature type="transmembrane region" description="Helical" evidence="8">
    <location>
        <begin position="206"/>
        <end position="223"/>
    </location>
</feature>
<accession>A0A2N7S181</accession>
<comment type="similarity">
    <text evidence="2">Belongs to the auxin efflux carrier (TC 2.A.69) family.</text>
</comment>
<protein>
    <recommendedName>
        <fullName evidence="11">AEC family transporter</fullName>
    </recommendedName>
</protein>
<name>A0A2N7S181_9MICC</name>
<dbReference type="Gene3D" id="1.20.1530.20">
    <property type="match status" value="1"/>
</dbReference>
<evidence type="ECO:0000256" key="3">
    <source>
        <dbReference type="ARBA" id="ARBA00022448"/>
    </source>
</evidence>
<dbReference type="AlphaFoldDB" id="A0A2N7S181"/>